<dbReference type="NCBIfam" id="NF042935">
    <property type="entry name" value="SCO6880_fam"/>
    <property type="match status" value="1"/>
</dbReference>
<dbReference type="AlphaFoldDB" id="A0A5C5RSJ4"/>
<protein>
    <submittedName>
        <fullName evidence="1">Uncharacterized protein</fullName>
    </submittedName>
</protein>
<organism evidence="1 2">
    <name type="scientific">Tsukamurella conjunctivitidis</name>
    <dbReference type="NCBI Taxonomy" id="2592068"/>
    <lineage>
        <taxon>Bacteria</taxon>
        <taxon>Bacillati</taxon>
        <taxon>Actinomycetota</taxon>
        <taxon>Actinomycetes</taxon>
        <taxon>Mycobacteriales</taxon>
        <taxon>Tsukamurellaceae</taxon>
        <taxon>Tsukamurella</taxon>
    </lineage>
</organism>
<evidence type="ECO:0000313" key="2">
    <source>
        <dbReference type="Proteomes" id="UP000319375"/>
    </source>
</evidence>
<sequence>MARKKRSTTLHLPGIRSGLSVRDAQSAGGQPFALVASPDTGDHTVVLAVWPGTSPDLDLWCHSWLQSVELVSNSPDITAVTAVWDRNGDHEVARLGVTFRAATKQHRDLDEHAVEIGRRLPNLLGSLAQSGLVSDPLPEERIAAWISDAYTGHLEADENIPTWPGCGPITPHETRDWFSHDGYVSASWVHQPADTVTPEVHAMLTQTNASRARVAITYRPTNEEGTMLERFLVSTTLTDFDAEPSTTAIRSEHLPLGARLAARRGFDRNAELFAASLGVGVLLPEHGTVAEHPSRPYHRTEEAA</sequence>
<proteinExistence type="predicted"/>
<reference evidence="1 2" key="1">
    <citation type="submission" date="2019-06" db="EMBL/GenBank/DDBJ databases">
        <title>Tsukamurella conjunctivitidis sp. nov., Tsukamurella assacharolytica sp. nov. and Tsukamurella sputae sp. nov. isolated from patients with conjunctivitis, bacteraemia (lymphoma) and respiratory infection (sputum) in Hong Kong.</title>
        <authorList>
            <person name="Teng J.L.L."/>
            <person name="Lee H.H."/>
            <person name="Fong J.Y.H."/>
            <person name="Fok K.M.N."/>
            <person name="Lau S.K.P."/>
            <person name="Woo P.C.Y."/>
        </authorList>
    </citation>
    <scope>NUCLEOTIDE SEQUENCE [LARGE SCALE GENOMIC DNA]</scope>
    <source>
        <strain evidence="1 2">HKU72</strain>
    </source>
</reference>
<gene>
    <name evidence="1" type="ORF">FK530_23130</name>
</gene>
<keyword evidence="2" id="KW-1185">Reference proteome</keyword>
<dbReference type="EMBL" id="VIGX01000027">
    <property type="protein sequence ID" value="TWS25520.1"/>
    <property type="molecule type" value="Genomic_DNA"/>
</dbReference>
<dbReference type="OrthoDB" id="4505949at2"/>
<dbReference type="RefSeq" id="WP_114514386.1">
    <property type="nucleotide sequence ID" value="NZ_VIGX01000027.1"/>
</dbReference>
<name>A0A5C5RSJ4_9ACTN</name>
<comment type="caution">
    <text evidence="1">The sequence shown here is derived from an EMBL/GenBank/DDBJ whole genome shotgun (WGS) entry which is preliminary data.</text>
</comment>
<accession>A0A5C5RSJ4</accession>
<dbReference type="Proteomes" id="UP000319375">
    <property type="component" value="Unassembled WGS sequence"/>
</dbReference>
<evidence type="ECO:0000313" key="1">
    <source>
        <dbReference type="EMBL" id="TWS25520.1"/>
    </source>
</evidence>
<dbReference type="InterPro" id="IPR049978">
    <property type="entry name" value="SCO6880-like"/>
</dbReference>